<feature type="compositionally biased region" description="Gly residues" evidence="1">
    <location>
        <begin position="46"/>
        <end position="64"/>
    </location>
</feature>
<dbReference type="OrthoDB" id="9988952at2"/>
<comment type="caution">
    <text evidence="2">The sequence shown here is derived from an EMBL/GenBank/DDBJ whole genome shotgun (WGS) entry which is preliminary data.</text>
</comment>
<name>A0A4R5AIJ2_9ACTN</name>
<evidence type="ECO:0000256" key="1">
    <source>
        <dbReference type="SAM" id="MobiDB-lite"/>
    </source>
</evidence>
<organism evidence="2 3">
    <name type="scientific">Actinomadura rubrisoli</name>
    <dbReference type="NCBI Taxonomy" id="2530368"/>
    <lineage>
        <taxon>Bacteria</taxon>
        <taxon>Bacillati</taxon>
        <taxon>Actinomycetota</taxon>
        <taxon>Actinomycetes</taxon>
        <taxon>Streptosporangiales</taxon>
        <taxon>Thermomonosporaceae</taxon>
        <taxon>Actinomadura</taxon>
    </lineage>
</organism>
<accession>A0A4R5AIJ2</accession>
<protein>
    <submittedName>
        <fullName evidence="2">Uncharacterized protein</fullName>
    </submittedName>
</protein>
<dbReference type="AlphaFoldDB" id="A0A4R5AIJ2"/>
<dbReference type="EMBL" id="SMKU01000286">
    <property type="protein sequence ID" value="TDD71515.1"/>
    <property type="molecule type" value="Genomic_DNA"/>
</dbReference>
<proteinExistence type="predicted"/>
<sequence length="64" mass="6512">MPAHARATCNLRTRESTIRSGREGRNAARAASNGFSFRRIRPARVGGRGGGGGCGPGCQGGRGG</sequence>
<gene>
    <name evidence="2" type="ORF">E1298_35635</name>
</gene>
<keyword evidence="3" id="KW-1185">Reference proteome</keyword>
<dbReference type="Proteomes" id="UP000294513">
    <property type="component" value="Unassembled WGS sequence"/>
</dbReference>
<feature type="region of interest" description="Disordered" evidence="1">
    <location>
        <begin position="42"/>
        <end position="64"/>
    </location>
</feature>
<evidence type="ECO:0000313" key="2">
    <source>
        <dbReference type="EMBL" id="TDD71515.1"/>
    </source>
</evidence>
<evidence type="ECO:0000313" key="3">
    <source>
        <dbReference type="Proteomes" id="UP000294513"/>
    </source>
</evidence>
<reference evidence="2 3" key="1">
    <citation type="submission" date="2019-03" db="EMBL/GenBank/DDBJ databases">
        <title>Draft genome sequences of novel Actinobacteria.</title>
        <authorList>
            <person name="Sahin N."/>
            <person name="Ay H."/>
            <person name="Saygin H."/>
        </authorList>
    </citation>
    <scope>NUCLEOTIDE SEQUENCE [LARGE SCALE GENOMIC DNA]</scope>
    <source>
        <strain evidence="2 3">H3C3</strain>
    </source>
</reference>